<evidence type="ECO:0000256" key="7">
    <source>
        <dbReference type="ARBA" id="ARBA00023136"/>
    </source>
</evidence>
<feature type="transmembrane region" description="Helical" evidence="8">
    <location>
        <begin position="185"/>
        <end position="209"/>
    </location>
</feature>
<dbReference type="NCBIfam" id="TIGR00912">
    <property type="entry name" value="2A0309"/>
    <property type="match status" value="1"/>
</dbReference>
<comment type="subcellular location">
    <subcellularLocation>
        <location evidence="1">Membrane</location>
        <topology evidence="1">Multi-pass membrane protein</topology>
    </subcellularLocation>
</comment>
<feature type="transmembrane region" description="Helical" evidence="8">
    <location>
        <begin position="221"/>
        <end position="242"/>
    </location>
</feature>
<evidence type="ECO:0000256" key="3">
    <source>
        <dbReference type="ARBA" id="ARBA00022448"/>
    </source>
</evidence>
<evidence type="ECO:0000256" key="4">
    <source>
        <dbReference type="ARBA" id="ARBA00022544"/>
    </source>
</evidence>
<comment type="similarity">
    <text evidence="2">Belongs to the amino acid-polyamine-organocation (APC) superfamily. Spore germination protein (SGP) (TC 2.A.3.9) family.</text>
</comment>
<keyword evidence="7 8" id="KW-0472">Membrane</keyword>
<feature type="transmembrane region" description="Helical" evidence="8">
    <location>
        <begin position="45"/>
        <end position="63"/>
    </location>
</feature>
<accession>A0ABY6ZLX1</accession>
<gene>
    <name evidence="9" type="ORF">NZD89_11290</name>
</gene>
<feature type="transmembrane region" description="Helical" evidence="8">
    <location>
        <begin position="16"/>
        <end position="39"/>
    </location>
</feature>
<evidence type="ECO:0000256" key="6">
    <source>
        <dbReference type="ARBA" id="ARBA00022989"/>
    </source>
</evidence>
<dbReference type="Proteomes" id="UP001164761">
    <property type="component" value="Chromosome"/>
</dbReference>
<feature type="transmembrane region" description="Helical" evidence="8">
    <location>
        <begin position="114"/>
        <end position="137"/>
    </location>
</feature>
<proteinExistence type="inferred from homology"/>
<evidence type="ECO:0000313" key="9">
    <source>
        <dbReference type="EMBL" id="WAH43913.1"/>
    </source>
</evidence>
<dbReference type="EMBL" id="CP104067">
    <property type="protein sequence ID" value="WAH43913.1"/>
    <property type="molecule type" value="Genomic_DNA"/>
</dbReference>
<keyword evidence="6 8" id="KW-1133">Transmembrane helix</keyword>
<feature type="transmembrane region" description="Helical" evidence="8">
    <location>
        <begin position="308"/>
        <end position="326"/>
    </location>
</feature>
<dbReference type="InterPro" id="IPR004761">
    <property type="entry name" value="Spore_GerAB"/>
</dbReference>
<feature type="transmembrane region" description="Helical" evidence="8">
    <location>
        <begin position="338"/>
        <end position="360"/>
    </location>
</feature>
<keyword evidence="4" id="KW-0309">Germination</keyword>
<evidence type="ECO:0000313" key="10">
    <source>
        <dbReference type="Proteomes" id="UP001164761"/>
    </source>
</evidence>
<dbReference type="RefSeq" id="WP_268007819.1">
    <property type="nucleotide sequence ID" value="NZ_BSUT01000001.1"/>
</dbReference>
<reference evidence="9" key="1">
    <citation type="submission" date="2022-08" db="EMBL/GenBank/DDBJ databases">
        <title>Alicyclobacillus fastidiosus DSM 17978, complete genome.</title>
        <authorList>
            <person name="Wang Q."/>
            <person name="Cai R."/>
            <person name="Wang Z."/>
        </authorList>
    </citation>
    <scope>NUCLEOTIDE SEQUENCE</scope>
    <source>
        <strain evidence="9">DSM 17978</strain>
    </source>
</reference>
<feature type="transmembrane region" description="Helical" evidence="8">
    <location>
        <begin position="274"/>
        <end position="296"/>
    </location>
</feature>
<protein>
    <submittedName>
        <fullName evidence="9">Endospore germination permease</fullName>
    </submittedName>
</protein>
<feature type="transmembrane region" description="Helical" evidence="8">
    <location>
        <begin position="149"/>
        <end position="165"/>
    </location>
</feature>
<keyword evidence="10" id="KW-1185">Reference proteome</keyword>
<evidence type="ECO:0000256" key="8">
    <source>
        <dbReference type="SAM" id="Phobius"/>
    </source>
</evidence>
<sequence>MSAKGQAKVVLSNMQIFMIVIASTTAYGHFVYVHLAILFAGRDAWISLILACLLGLAIQYVQLTIAIGKNESLVEHALSVFGKWVGGFISVIYILFFIVIVALTIKIVSDFMGVIYPTTPPGVFLLAEFTVGAWAVYSGIEVIGRSLQVLLPLMMLLGIAASLLSTPDKDFTQIYPIFNQGITPVAQGALAFVAMLSELIGFGMIAPHAKNPEKLPKQSSMLVLVLLVLFLSPVTGPIMVFGETLAKNLSFPTYTEIQYIHITNIVERLDIIGVLLWTIGSFFRIAMFMFAAVKGISQLVGAKKETTFLIPVTLLCAAFSLSLMQSSREEVYRFLSSGYVVVAPVLGVGLPLLTGLVAWFKKALANRQAKLRNAG</sequence>
<dbReference type="PANTHER" id="PTHR34975">
    <property type="entry name" value="SPORE GERMINATION PROTEIN A2"/>
    <property type="match status" value="1"/>
</dbReference>
<evidence type="ECO:0000256" key="2">
    <source>
        <dbReference type="ARBA" id="ARBA00007998"/>
    </source>
</evidence>
<evidence type="ECO:0000256" key="1">
    <source>
        <dbReference type="ARBA" id="ARBA00004141"/>
    </source>
</evidence>
<name>A0ABY6ZLX1_9BACL</name>
<keyword evidence="3" id="KW-0813">Transport</keyword>
<dbReference type="PANTHER" id="PTHR34975:SF2">
    <property type="entry name" value="SPORE GERMINATION PROTEIN A2"/>
    <property type="match status" value="1"/>
</dbReference>
<keyword evidence="5 8" id="KW-0812">Transmembrane</keyword>
<feature type="transmembrane region" description="Helical" evidence="8">
    <location>
        <begin position="84"/>
        <end position="108"/>
    </location>
</feature>
<organism evidence="9 10">
    <name type="scientific">Alicyclobacillus fastidiosus</name>
    <dbReference type="NCBI Taxonomy" id="392011"/>
    <lineage>
        <taxon>Bacteria</taxon>
        <taxon>Bacillati</taxon>
        <taxon>Bacillota</taxon>
        <taxon>Bacilli</taxon>
        <taxon>Bacillales</taxon>
        <taxon>Alicyclobacillaceae</taxon>
        <taxon>Alicyclobacillus</taxon>
    </lineage>
</organism>
<dbReference type="Pfam" id="PF03845">
    <property type="entry name" value="Spore_permease"/>
    <property type="match status" value="1"/>
</dbReference>
<evidence type="ECO:0000256" key="5">
    <source>
        <dbReference type="ARBA" id="ARBA00022692"/>
    </source>
</evidence>